<evidence type="ECO:0000313" key="4">
    <source>
        <dbReference type="Proteomes" id="UP000054815"/>
    </source>
</evidence>
<dbReference type="Proteomes" id="UP000054815">
    <property type="component" value="Unassembled WGS sequence"/>
</dbReference>
<protein>
    <submittedName>
        <fullName evidence="1">Uncharacterized protein</fullName>
    </submittedName>
</protein>
<dbReference type="EMBL" id="JYDS01000370">
    <property type="protein sequence ID" value="KRZ10107.1"/>
    <property type="molecule type" value="Genomic_DNA"/>
</dbReference>
<evidence type="ECO:0000313" key="1">
    <source>
        <dbReference type="EMBL" id="KRX88264.1"/>
    </source>
</evidence>
<dbReference type="Proteomes" id="UP000054805">
    <property type="component" value="Unassembled WGS sequence"/>
</dbReference>
<evidence type="ECO:0000313" key="3">
    <source>
        <dbReference type="Proteomes" id="UP000054805"/>
    </source>
</evidence>
<evidence type="ECO:0000313" key="2">
    <source>
        <dbReference type="EMBL" id="KRZ10107.1"/>
    </source>
</evidence>
<gene>
    <name evidence="2" type="ORF">T4B_3402</name>
    <name evidence="1" type="ORF">T4E_6411</name>
</gene>
<sequence>MESRTKGYFYCRLGVWISLAGSTSTPSSCYHCGGQLLATHQNEISLTVRLSRSTQSHRSAIA</sequence>
<dbReference type="EMBL" id="JYDU01000242">
    <property type="protein sequence ID" value="KRX88264.1"/>
    <property type="molecule type" value="Genomic_DNA"/>
</dbReference>
<name>A0A0V0XJW5_TRIPS</name>
<dbReference type="AlphaFoldDB" id="A0A0V0XJW5"/>
<proteinExistence type="predicted"/>
<accession>A0A0V0XJW5</accession>
<organism evidence="1 4">
    <name type="scientific">Trichinella pseudospiralis</name>
    <name type="common">Parasitic roundworm</name>
    <dbReference type="NCBI Taxonomy" id="6337"/>
    <lineage>
        <taxon>Eukaryota</taxon>
        <taxon>Metazoa</taxon>
        <taxon>Ecdysozoa</taxon>
        <taxon>Nematoda</taxon>
        <taxon>Enoplea</taxon>
        <taxon>Dorylaimia</taxon>
        <taxon>Trichinellida</taxon>
        <taxon>Trichinellidae</taxon>
        <taxon>Trichinella</taxon>
    </lineage>
</organism>
<keyword evidence="3" id="KW-1185">Reference proteome</keyword>
<reference evidence="3 4" key="1">
    <citation type="submission" date="2015-01" db="EMBL/GenBank/DDBJ databases">
        <title>Evolution of Trichinella species and genotypes.</title>
        <authorList>
            <person name="Korhonen P.K."/>
            <person name="Edoardo P."/>
            <person name="Giuseppe L.R."/>
            <person name="Gasser R.B."/>
        </authorList>
    </citation>
    <scope>NUCLEOTIDE SEQUENCE [LARGE SCALE GENOMIC DNA]</scope>
    <source>
        <strain evidence="1">ISS141</strain>
        <strain evidence="2">ISS588</strain>
    </source>
</reference>
<comment type="caution">
    <text evidence="1">The sequence shown here is derived from an EMBL/GenBank/DDBJ whole genome shotgun (WGS) entry which is preliminary data.</text>
</comment>